<name>A0A1I7IVH2_9BURK</name>
<dbReference type="PANTHER" id="PTHR33254:SF4">
    <property type="entry name" value="4-HYDROXY-4-METHYL-2-OXOGLUTARATE ALDOLASE 3-RELATED"/>
    <property type="match status" value="1"/>
</dbReference>
<evidence type="ECO:0000256" key="4">
    <source>
        <dbReference type="ARBA" id="ARBA00011233"/>
    </source>
</evidence>
<comment type="catalytic activity">
    <reaction evidence="1 10">
        <text>4-hydroxy-4-methyl-2-oxoglutarate = 2 pyruvate</text>
        <dbReference type="Rhea" id="RHEA:22748"/>
        <dbReference type="ChEBI" id="CHEBI:15361"/>
        <dbReference type="ChEBI" id="CHEBI:58276"/>
        <dbReference type="EC" id="4.1.3.17"/>
    </reaction>
</comment>
<dbReference type="AlphaFoldDB" id="A0A1I7IVH2"/>
<dbReference type="EC" id="4.1.1.112" evidence="10"/>
<comment type="subunit">
    <text evidence="4 10">Homotrimer.</text>
</comment>
<comment type="function">
    <text evidence="7 10">Catalyzes the aldol cleavage of 4-hydroxy-4-methyl-2-oxoglutarate (HMG) into 2 molecules of pyruvate. Also contains a secondary oxaloacetate (OAA) decarboxylase activity due to the common pyruvate enolate transition state formed following C-C bond cleavage in the retro-aldol and decarboxylation reactions.</text>
</comment>
<evidence type="ECO:0000256" key="1">
    <source>
        <dbReference type="ARBA" id="ARBA00001342"/>
    </source>
</evidence>
<dbReference type="Proteomes" id="UP000183656">
    <property type="component" value="Unassembled WGS sequence"/>
</dbReference>
<evidence type="ECO:0000313" key="12">
    <source>
        <dbReference type="Proteomes" id="UP000183656"/>
    </source>
</evidence>
<dbReference type="PANTHER" id="PTHR33254">
    <property type="entry name" value="4-HYDROXY-4-METHYL-2-OXOGLUTARATE ALDOLASE 3-RELATED"/>
    <property type="match status" value="1"/>
</dbReference>
<evidence type="ECO:0000256" key="10">
    <source>
        <dbReference type="RuleBase" id="RU004338"/>
    </source>
</evidence>
<evidence type="ECO:0000256" key="6">
    <source>
        <dbReference type="ARBA" id="ARBA00023239"/>
    </source>
</evidence>
<keyword evidence="6 10" id="KW-0456">Lyase</keyword>
<keyword evidence="12" id="KW-1185">Reference proteome</keyword>
<keyword evidence="5 9" id="KW-0479">Metal-binding</keyword>
<dbReference type="CDD" id="cd16841">
    <property type="entry name" value="RraA_family"/>
    <property type="match status" value="1"/>
</dbReference>
<dbReference type="EC" id="4.1.3.17" evidence="10"/>
<dbReference type="NCBIfam" id="NF006875">
    <property type="entry name" value="PRK09372.1"/>
    <property type="match status" value="1"/>
</dbReference>
<comment type="cofactor">
    <cofactor evidence="2 10">
        <name>a divalent metal cation</name>
        <dbReference type="ChEBI" id="CHEBI:60240"/>
    </cofactor>
</comment>
<dbReference type="GO" id="GO:0051252">
    <property type="term" value="P:regulation of RNA metabolic process"/>
    <property type="evidence" value="ECO:0007669"/>
    <property type="project" value="InterPro"/>
</dbReference>
<evidence type="ECO:0000256" key="8">
    <source>
        <dbReference type="ARBA" id="ARBA00047973"/>
    </source>
</evidence>
<feature type="binding site" evidence="9">
    <location>
        <begin position="86"/>
        <end position="89"/>
    </location>
    <ligand>
        <name>substrate</name>
    </ligand>
</feature>
<sequence>MTTAASSPSFSTCDFCDAHKGDDQGELRVLPPVFQNYGGVVSFCGPVSTVKCFEDNTQVKAAVESPGQGRVLVVDGGASLRRALVGGNLAMAAAKNGWAGLVVNGCVRDIAELQTASVGIRAVGLLPMPTERRGEGRSDVPVQIQGVWVRPGDWLYADADGIVVSGRPL</sequence>
<dbReference type="NCBIfam" id="TIGR01935">
    <property type="entry name" value="NOT-MenG"/>
    <property type="match status" value="1"/>
</dbReference>
<evidence type="ECO:0000256" key="9">
    <source>
        <dbReference type="PIRSR" id="PIRSR605493-1"/>
    </source>
</evidence>
<feature type="binding site" evidence="9">
    <location>
        <position position="108"/>
    </location>
    <ligand>
        <name>substrate</name>
    </ligand>
</feature>
<dbReference type="GO" id="GO:0008428">
    <property type="term" value="F:ribonuclease inhibitor activity"/>
    <property type="evidence" value="ECO:0007669"/>
    <property type="project" value="InterPro"/>
</dbReference>
<dbReference type="InterPro" id="IPR036704">
    <property type="entry name" value="RraA/RraA-like_sf"/>
</dbReference>
<dbReference type="SUPFAM" id="SSF89562">
    <property type="entry name" value="RraA-like"/>
    <property type="match status" value="1"/>
</dbReference>
<dbReference type="Gene3D" id="3.50.30.40">
    <property type="entry name" value="Ribonuclease E inhibitor RraA/RraA-like"/>
    <property type="match status" value="1"/>
</dbReference>
<evidence type="ECO:0000256" key="7">
    <source>
        <dbReference type="ARBA" id="ARBA00025046"/>
    </source>
</evidence>
<protein>
    <recommendedName>
        <fullName evidence="10">4-hydroxy-4-methyl-2-oxoglutarate aldolase</fullName>
        <shortName evidence="10">HMG aldolase</shortName>
        <ecNumber evidence="10">4.1.1.112</ecNumber>
        <ecNumber evidence="10">4.1.3.17</ecNumber>
    </recommendedName>
    <alternativeName>
        <fullName evidence="10">Oxaloacetate decarboxylase</fullName>
    </alternativeName>
</protein>
<dbReference type="GO" id="GO:0047443">
    <property type="term" value="F:4-hydroxy-4-methyl-2-oxoglutarate aldolase activity"/>
    <property type="evidence" value="ECO:0007669"/>
    <property type="project" value="UniProtKB-EC"/>
</dbReference>
<comment type="similarity">
    <text evidence="3 10">Belongs to the class II aldolase/RraA-like family.</text>
</comment>
<reference evidence="11 12" key="1">
    <citation type="submission" date="2016-10" db="EMBL/GenBank/DDBJ databases">
        <authorList>
            <person name="de Groot N.N."/>
        </authorList>
    </citation>
    <scope>NUCLEOTIDE SEQUENCE [LARGE SCALE GENOMIC DNA]</scope>
    <source>
        <strain evidence="11 12">R-24608</strain>
    </source>
</reference>
<gene>
    <name evidence="11" type="ORF">SAMN04489707_101973</name>
</gene>
<dbReference type="GO" id="GO:0046872">
    <property type="term" value="F:metal ion binding"/>
    <property type="evidence" value="ECO:0007669"/>
    <property type="project" value="UniProtKB-KW"/>
</dbReference>
<dbReference type="InterPro" id="IPR005493">
    <property type="entry name" value="RraA/RraA-like"/>
</dbReference>
<dbReference type="Pfam" id="PF03737">
    <property type="entry name" value="RraA-like"/>
    <property type="match status" value="1"/>
</dbReference>
<proteinExistence type="inferred from homology"/>
<dbReference type="InterPro" id="IPR010203">
    <property type="entry name" value="RraA"/>
</dbReference>
<dbReference type="OrthoDB" id="943692at2"/>
<dbReference type="GO" id="GO:0008948">
    <property type="term" value="F:oxaloacetate decarboxylase activity"/>
    <property type="evidence" value="ECO:0007669"/>
    <property type="project" value="UniProtKB-EC"/>
</dbReference>
<dbReference type="RefSeq" id="WP_054256255.1">
    <property type="nucleotide sequence ID" value="NZ_CYIG01000015.1"/>
</dbReference>
<keyword evidence="9" id="KW-0460">Magnesium</keyword>
<dbReference type="EMBL" id="FPBX01000019">
    <property type="protein sequence ID" value="SFU76930.1"/>
    <property type="molecule type" value="Genomic_DNA"/>
</dbReference>
<accession>A0A1I7IVH2</accession>
<organism evidence="11 12">
    <name type="scientific">Paenacidovorax caeni</name>
    <dbReference type="NCBI Taxonomy" id="343013"/>
    <lineage>
        <taxon>Bacteria</taxon>
        <taxon>Pseudomonadati</taxon>
        <taxon>Pseudomonadota</taxon>
        <taxon>Betaproteobacteria</taxon>
        <taxon>Burkholderiales</taxon>
        <taxon>Comamonadaceae</taxon>
        <taxon>Paenacidovorax</taxon>
    </lineage>
</organism>
<dbReference type="STRING" id="343013.SAMN04489707_101973"/>
<evidence type="ECO:0000256" key="5">
    <source>
        <dbReference type="ARBA" id="ARBA00022723"/>
    </source>
</evidence>
<comment type="catalytic activity">
    <reaction evidence="8 10">
        <text>oxaloacetate + H(+) = pyruvate + CO2</text>
        <dbReference type="Rhea" id="RHEA:15641"/>
        <dbReference type="ChEBI" id="CHEBI:15361"/>
        <dbReference type="ChEBI" id="CHEBI:15378"/>
        <dbReference type="ChEBI" id="CHEBI:16452"/>
        <dbReference type="ChEBI" id="CHEBI:16526"/>
        <dbReference type="EC" id="4.1.1.112"/>
    </reaction>
</comment>
<comment type="cofactor">
    <cofactor evidence="9">
        <name>Mg(2+)</name>
        <dbReference type="ChEBI" id="CHEBI:18420"/>
    </cofactor>
</comment>
<feature type="binding site" evidence="9">
    <location>
        <position position="109"/>
    </location>
    <ligand>
        <name>Mg(2+)</name>
        <dbReference type="ChEBI" id="CHEBI:18420"/>
    </ligand>
</feature>
<evidence type="ECO:0000256" key="3">
    <source>
        <dbReference type="ARBA" id="ARBA00008621"/>
    </source>
</evidence>
<evidence type="ECO:0000256" key="2">
    <source>
        <dbReference type="ARBA" id="ARBA00001968"/>
    </source>
</evidence>
<evidence type="ECO:0000313" key="11">
    <source>
        <dbReference type="EMBL" id="SFU76930.1"/>
    </source>
</evidence>